<keyword evidence="7" id="KW-1185">Reference proteome</keyword>
<comment type="caution">
    <text evidence="6">The sequence shown here is derived from an EMBL/GenBank/DDBJ whole genome shotgun (WGS) entry which is preliminary data.</text>
</comment>
<dbReference type="AlphaFoldDB" id="A0A926RYZ2"/>
<dbReference type="PANTHER" id="PTHR43284">
    <property type="entry name" value="ASPARAGINE SYNTHETASE (GLUTAMINE-HYDROLYZING)"/>
    <property type="match status" value="1"/>
</dbReference>
<gene>
    <name evidence="6" type="ORF">IC620_16610</name>
</gene>
<organism evidence="6 7">
    <name type="scientific">Polycladospora coralii</name>
    <dbReference type="NCBI Taxonomy" id="2771432"/>
    <lineage>
        <taxon>Bacteria</taxon>
        <taxon>Bacillati</taxon>
        <taxon>Bacillota</taxon>
        <taxon>Bacilli</taxon>
        <taxon>Bacillales</taxon>
        <taxon>Thermoactinomycetaceae</taxon>
        <taxon>Polycladospora</taxon>
    </lineage>
</organism>
<proteinExistence type="predicted"/>
<evidence type="ECO:0000259" key="5">
    <source>
        <dbReference type="Pfam" id="PF00733"/>
    </source>
</evidence>
<accession>A0A926RYZ2</accession>
<dbReference type="InterPro" id="IPR001962">
    <property type="entry name" value="Asn_synthase"/>
</dbReference>
<comment type="catalytic activity">
    <reaction evidence="4">
        <text>L-aspartate + L-glutamine + ATP + H2O = L-asparagine + L-glutamate + AMP + diphosphate + H(+)</text>
        <dbReference type="Rhea" id="RHEA:12228"/>
        <dbReference type="ChEBI" id="CHEBI:15377"/>
        <dbReference type="ChEBI" id="CHEBI:15378"/>
        <dbReference type="ChEBI" id="CHEBI:29985"/>
        <dbReference type="ChEBI" id="CHEBI:29991"/>
        <dbReference type="ChEBI" id="CHEBI:30616"/>
        <dbReference type="ChEBI" id="CHEBI:33019"/>
        <dbReference type="ChEBI" id="CHEBI:58048"/>
        <dbReference type="ChEBI" id="CHEBI:58359"/>
        <dbReference type="ChEBI" id="CHEBI:456215"/>
        <dbReference type="EC" id="6.3.5.4"/>
    </reaction>
</comment>
<evidence type="ECO:0000256" key="3">
    <source>
        <dbReference type="ARBA" id="ARBA00022888"/>
    </source>
</evidence>
<dbReference type="SUPFAM" id="SSF56235">
    <property type="entry name" value="N-terminal nucleophile aminohydrolases (Ntn hydrolases)"/>
    <property type="match status" value="1"/>
</dbReference>
<dbReference type="GO" id="GO:0004066">
    <property type="term" value="F:asparagine synthase (glutamine-hydrolyzing) activity"/>
    <property type="evidence" value="ECO:0007669"/>
    <property type="project" value="UniProtKB-EC"/>
</dbReference>
<dbReference type="Proteomes" id="UP000661691">
    <property type="component" value="Unassembled WGS sequence"/>
</dbReference>
<keyword evidence="3" id="KW-0028">Amino-acid biosynthesis</keyword>
<dbReference type="InterPro" id="IPR014729">
    <property type="entry name" value="Rossmann-like_a/b/a_fold"/>
</dbReference>
<sequence>MFLGNFDSGKNTLLFESDIHSSVQFKDKNVQCSFFGEMMSSKKDATLAYRKFLKNNNSKDILFLKGNYQTVIHIEDTLFLFSDIANCRPIYYTELGNKLIFSSNLHFIQDKLPSQLNHHHLSKQLLTGGLHIDGETPYQKIKKIAGGYGLVVKNGSTRLFRAWIIDDDPPLSLEEGQYLLKKQLIEAVLYRSKNRQVTSDLSGGLDSSTLAWIASNDKEIRTITFVGKEENEDAFIARKIIELRGNIIPDFIGYDNIPPNYSNIESFHTDSPIPFLWSASKFRSKLRWAKENESDIHFCGEGADTVIEPSLTYLIDLLKQKKLFMFWDHTREWARKFNESPWNWMNISMRLALNINTPKNMKKRHSLLLDPVHIDWLKKQEGIIQNKHSKYRGVSDTLRGIYYLGYVSHGLRELSVQEGVNLAMPYLDHNIIRTCMRIKSEDKMNPQMLKPLLKKSFQDDLPNCLLNRNTKGNYTADLYHGVRIHQNWFENNFKSMILSDIGLVNLSKFQECIQKLLLGLPVRLPEFNQTLAVEMWLRQENMRGRL</sequence>
<evidence type="ECO:0000256" key="2">
    <source>
        <dbReference type="ARBA" id="ARBA00012737"/>
    </source>
</evidence>
<keyword evidence="3" id="KW-0061">Asparagine biosynthesis</keyword>
<protein>
    <recommendedName>
        <fullName evidence="2">asparagine synthase (glutamine-hydrolyzing)</fullName>
        <ecNumber evidence="2">6.3.5.4</ecNumber>
    </recommendedName>
</protein>
<dbReference type="InterPro" id="IPR029055">
    <property type="entry name" value="Ntn_hydrolases_N"/>
</dbReference>
<evidence type="ECO:0000256" key="4">
    <source>
        <dbReference type="ARBA" id="ARBA00048741"/>
    </source>
</evidence>
<dbReference type="EC" id="6.3.5.4" evidence="2"/>
<dbReference type="EMBL" id="JACXAH010000055">
    <property type="protein sequence ID" value="MBD1373966.1"/>
    <property type="molecule type" value="Genomic_DNA"/>
</dbReference>
<dbReference type="RefSeq" id="WP_191138725.1">
    <property type="nucleotide sequence ID" value="NZ_JACXAG020000001.1"/>
</dbReference>
<evidence type="ECO:0000313" key="7">
    <source>
        <dbReference type="Proteomes" id="UP000661691"/>
    </source>
</evidence>
<name>A0A926RYZ2_9BACL</name>
<dbReference type="Gene3D" id="3.60.20.10">
    <property type="entry name" value="Glutamine Phosphoribosylpyrophosphate, subunit 1, domain 1"/>
    <property type="match status" value="1"/>
</dbReference>
<comment type="pathway">
    <text evidence="1">Amino-acid biosynthesis; L-asparagine biosynthesis; L-asparagine from L-aspartate (L-Gln route): step 1/1.</text>
</comment>
<dbReference type="Pfam" id="PF00733">
    <property type="entry name" value="Asn_synthase"/>
    <property type="match status" value="1"/>
</dbReference>
<dbReference type="PANTHER" id="PTHR43284:SF1">
    <property type="entry name" value="ASPARAGINE SYNTHETASE"/>
    <property type="match status" value="1"/>
</dbReference>
<dbReference type="Gene3D" id="3.40.50.620">
    <property type="entry name" value="HUPs"/>
    <property type="match status" value="2"/>
</dbReference>
<evidence type="ECO:0000256" key="1">
    <source>
        <dbReference type="ARBA" id="ARBA00005187"/>
    </source>
</evidence>
<dbReference type="GO" id="GO:0006529">
    <property type="term" value="P:asparagine biosynthetic process"/>
    <property type="evidence" value="ECO:0007669"/>
    <property type="project" value="UniProtKB-KW"/>
</dbReference>
<feature type="domain" description="Asparagine synthetase" evidence="5">
    <location>
        <begin position="181"/>
        <end position="537"/>
    </location>
</feature>
<evidence type="ECO:0000313" key="6">
    <source>
        <dbReference type="EMBL" id="MBD1373966.1"/>
    </source>
</evidence>
<dbReference type="SUPFAM" id="SSF52402">
    <property type="entry name" value="Adenine nucleotide alpha hydrolases-like"/>
    <property type="match status" value="1"/>
</dbReference>
<dbReference type="InterPro" id="IPR051786">
    <property type="entry name" value="ASN_synthetase/amidase"/>
</dbReference>
<reference evidence="6" key="1">
    <citation type="submission" date="2020-09" db="EMBL/GenBank/DDBJ databases">
        <title>A novel bacterium of genus Hazenella, isolated from South China Sea.</title>
        <authorList>
            <person name="Huang H."/>
            <person name="Mo K."/>
            <person name="Hu Y."/>
        </authorList>
    </citation>
    <scope>NUCLEOTIDE SEQUENCE</scope>
    <source>
        <strain evidence="6">IB182357</strain>
    </source>
</reference>